<keyword evidence="2" id="KW-1185">Reference proteome</keyword>
<dbReference type="EMBL" id="QKRB01000036">
    <property type="protein sequence ID" value="PZD96754.1"/>
    <property type="molecule type" value="Genomic_DNA"/>
</dbReference>
<evidence type="ECO:0000313" key="2">
    <source>
        <dbReference type="Proteomes" id="UP000249522"/>
    </source>
</evidence>
<dbReference type="Proteomes" id="UP000249522">
    <property type="component" value="Unassembled WGS sequence"/>
</dbReference>
<name>A0A2W1LQG6_9BACL</name>
<protein>
    <submittedName>
        <fullName evidence="1">Uncharacterized protein</fullName>
    </submittedName>
</protein>
<dbReference type="RefSeq" id="WP_111145765.1">
    <property type="nucleotide sequence ID" value="NZ_QKRB01000036.1"/>
</dbReference>
<accession>A0A2W1LQG6</accession>
<organism evidence="1 2">
    <name type="scientific">Paenibacillus sambharensis</name>
    <dbReference type="NCBI Taxonomy" id="1803190"/>
    <lineage>
        <taxon>Bacteria</taxon>
        <taxon>Bacillati</taxon>
        <taxon>Bacillota</taxon>
        <taxon>Bacilli</taxon>
        <taxon>Bacillales</taxon>
        <taxon>Paenibacillaceae</taxon>
        <taxon>Paenibacillus</taxon>
    </lineage>
</organism>
<comment type="caution">
    <text evidence="1">The sequence shown here is derived from an EMBL/GenBank/DDBJ whole genome shotgun (WGS) entry which is preliminary data.</text>
</comment>
<dbReference type="OrthoDB" id="1925681at2"/>
<sequence length="157" mass="18025">MKKWWIPITMIAIFALYMIFSSSIATSPAELVKSYEDEWGIKLPVPDKVEELYSSGASFHGDGEWIHALSYEELDLEQTNLYECTDAIIGEVEGRVERFLSPIISREGESEAAAIAEKVSPETGDYYYRNSKNSDNDYLMALYKPAQRIVYIFEWNQ</sequence>
<proteinExistence type="predicted"/>
<dbReference type="AlphaFoldDB" id="A0A2W1LQG6"/>
<reference evidence="1 2" key="1">
    <citation type="submission" date="2018-06" db="EMBL/GenBank/DDBJ databases">
        <title>Paenibacillus imtechensis sp. nov.</title>
        <authorList>
            <person name="Pinnaka A.K."/>
            <person name="Singh H."/>
            <person name="Kaur M."/>
        </authorList>
    </citation>
    <scope>NUCLEOTIDE SEQUENCE [LARGE SCALE GENOMIC DNA]</scope>
    <source>
        <strain evidence="1 2">SMB1</strain>
    </source>
</reference>
<gene>
    <name evidence="1" type="ORF">DNH61_06035</name>
</gene>
<evidence type="ECO:0000313" key="1">
    <source>
        <dbReference type="EMBL" id="PZD96754.1"/>
    </source>
</evidence>